<feature type="region of interest" description="Disordered" evidence="2">
    <location>
        <begin position="48"/>
        <end position="105"/>
    </location>
</feature>
<dbReference type="PANTHER" id="PTHR47080">
    <property type="entry name" value="CHROMOSOME 16 OPEN READING FRAME 96"/>
    <property type="match status" value="1"/>
</dbReference>
<protein>
    <submittedName>
        <fullName evidence="5">Glutamine-rich protein 2</fullName>
    </submittedName>
</protein>
<evidence type="ECO:0000313" key="4">
    <source>
        <dbReference type="Proteomes" id="UP000095280"/>
    </source>
</evidence>
<dbReference type="PANTHER" id="PTHR47080:SF2">
    <property type="entry name" value="GLUTAMINE-RICH PROTEIN 2"/>
    <property type="match status" value="1"/>
</dbReference>
<feature type="compositionally biased region" description="Low complexity" evidence="2">
    <location>
        <begin position="666"/>
        <end position="698"/>
    </location>
</feature>
<dbReference type="InterPro" id="IPR032013">
    <property type="entry name" value="DUF4795"/>
</dbReference>
<dbReference type="WBParaSite" id="maker-uti_cns_0016290-snap-gene-0.5-mRNA-1">
    <property type="protein sequence ID" value="maker-uti_cns_0016290-snap-gene-0.5-mRNA-1"/>
    <property type="gene ID" value="maker-uti_cns_0016290-snap-gene-0.5"/>
</dbReference>
<feature type="coiled-coil region" evidence="1">
    <location>
        <begin position="285"/>
        <end position="312"/>
    </location>
</feature>
<proteinExistence type="predicted"/>
<dbReference type="Proteomes" id="UP000095280">
    <property type="component" value="Unplaced"/>
</dbReference>
<reference evidence="5" key="1">
    <citation type="submission" date="2016-11" db="UniProtKB">
        <authorList>
            <consortium name="WormBaseParasite"/>
        </authorList>
    </citation>
    <scope>IDENTIFICATION</scope>
</reference>
<keyword evidence="4" id="KW-1185">Reference proteome</keyword>
<dbReference type="Pfam" id="PF16043">
    <property type="entry name" value="DUF4795"/>
    <property type="match status" value="1"/>
</dbReference>
<sequence>MAAQAEVVNLSKLVDMAVGSPEQGAVNFNLLHGLLHAIVEKLNDPSVSTDRLMRPQSEAAGQPVQVGGQKSAKSRRDLDGTESVVTTDSGLPRDGTFGSGGAGGGLNSEQLLDRLSNVETQLDALNSLPSGKDVFDQVFGSKGKSDGRATADMFQMVQMRRRTDANEEGVARLSSLVDELMKEMGRLRKENENLRSEMKDLSSMKSVWERLAQLESQLSELRDSMQNLPTKEMFKDFVTWESLEKALRGIREDMARMANPPERVVVNMSTDPMSRPQSPGPSEALREMLESLGKLTNRHESLEVRVDKLEHEMPNKADKKDLENLKLPDDLLKQLNDLRSLVDNMRQSRDRDVEALNRIRKALSDQQKELERINTVLEALAQGGKDVGEKLQELFRITAHLDEVKADKDYLDQQLESKADKIQLDTKVNFSLFDETTGNLNSQIDELLQKLMATEDDLRRLLKLLGADLDGKLDRLEMDALKDWLEKRLKALAAKIKSGGGAGVADINEDDAAGLRRQLLQHFHCISCDRPLEMGAHPPAPSLPEKPALSVTKSMRPYTTFELDSIRQHAKSVNAGEMLDAYYTPRAAGGSHTLTYPSKRVTRTAAVPEEDYHSPTRGAAAAAAPPNREETEIQGMDGHIYKGRIDRFFTEVRASDEPPTKLPPVSGAKSSASRGSGTSGDASGQRPSTSGQQQQQRPHSSRARPVSARSGSEQRGGGGDPLGPAPTPSVVDVPGGDVE</sequence>
<name>A0A1I8IU87_9PLAT</name>
<evidence type="ECO:0000256" key="1">
    <source>
        <dbReference type="SAM" id="Coils"/>
    </source>
</evidence>
<evidence type="ECO:0000313" key="5">
    <source>
        <dbReference type="WBParaSite" id="maker-uti_cns_0016290-snap-gene-0.5-mRNA-1"/>
    </source>
</evidence>
<keyword evidence="1" id="KW-0175">Coiled coil</keyword>
<feature type="coiled-coil region" evidence="1">
    <location>
        <begin position="170"/>
        <end position="231"/>
    </location>
</feature>
<accession>A0A1I8IU87</accession>
<feature type="region of interest" description="Disordered" evidence="2">
    <location>
        <begin position="607"/>
        <end position="634"/>
    </location>
</feature>
<feature type="region of interest" description="Disordered" evidence="2">
    <location>
        <begin position="652"/>
        <end position="739"/>
    </location>
</feature>
<dbReference type="AlphaFoldDB" id="A0A1I8IU87"/>
<organism evidence="4 5">
    <name type="scientific">Macrostomum lignano</name>
    <dbReference type="NCBI Taxonomy" id="282301"/>
    <lineage>
        <taxon>Eukaryota</taxon>
        <taxon>Metazoa</taxon>
        <taxon>Spiralia</taxon>
        <taxon>Lophotrochozoa</taxon>
        <taxon>Platyhelminthes</taxon>
        <taxon>Rhabditophora</taxon>
        <taxon>Macrostomorpha</taxon>
        <taxon>Macrostomida</taxon>
        <taxon>Macrostomidae</taxon>
        <taxon>Macrostomum</taxon>
    </lineage>
</organism>
<evidence type="ECO:0000256" key="2">
    <source>
        <dbReference type="SAM" id="MobiDB-lite"/>
    </source>
</evidence>
<evidence type="ECO:0000259" key="3">
    <source>
        <dbReference type="Pfam" id="PF16043"/>
    </source>
</evidence>
<feature type="domain" description="DUF4795" evidence="3">
    <location>
        <begin position="351"/>
        <end position="558"/>
    </location>
</feature>